<dbReference type="RefSeq" id="WP_025424382.1">
    <property type="nucleotide sequence ID" value="NZ_CP006570.1"/>
</dbReference>
<evidence type="ECO:0000313" key="6">
    <source>
        <dbReference type="Proteomes" id="UP000019028"/>
    </source>
</evidence>
<dbReference type="InterPro" id="IPR011991">
    <property type="entry name" value="ArsR-like_HTH"/>
</dbReference>
<evidence type="ECO:0000256" key="2">
    <source>
        <dbReference type="ARBA" id="ARBA00023125"/>
    </source>
</evidence>
<dbReference type="GO" id="GO:0006355">
    <property type="term" value="P:regulation of DNA-templated transcription"/>
    <property type="evidence" value="ECO:0007669"/>
    <property type="project" value="UniProtKB-ARBA"/>
</dbReference>
<dbReference type="GO" id="GO:0005829">
    <property type="term" value="C:cytosol"/>
    <property type="evidence" value="ECO:0007669"/>
    <property type="project" value="TreeGrafter"/>
</dbReference>
<accession>W0I4A9</accession>
<dbReference type="CDD" id="cd00090">
    <property type="entry name" value="HTH_ARSR"/>
    <property type="match status" value="1"/>
</dbReference>
<dbReference type="SUPFAM" id="SSF46785">
    <property type="entry name" value="Winged helix' DNA-binding domain"/>
    <property type="match status" value="1"/>
</dbReference>
<keyword evidence="2" id="KW-0238">DNA-binding</keyword>
<dbReference type="PRINTS" id="PR00033">
    <property type="entry name" value="HTHASNC"/>
</dbReference>
<evidence type="ECO:0000256" key="1">
    <source>
        <dbReference type="ARBA" id="ARBA00023015"/>
    </source>
</evidence>
<dbReference type="AlphaFoldDB" id="W0I4A9"/>
<dbReference type="Pfam" id="PF13412">
    <property type="entry name" value="HTH_24"/>
    <property type="match status" value="1"/>
</dbReference>
<dbReference type="OrthoDB" id="166264at2"/>
<evidence type="ECO:0000313" key="5">
    <source>
        <dbReference type="EMBL" id="AHF79253.1"/>
    </source>
</evidence>
<dbReference type="Gene3D" id="3.30.70.920">
    <property type="match status" value="1"/>
</dbReference>
<keyword evidence="3" id="KW-0804">Transcription</keyword>
<dbReference type="Gene3D" id="1.10.10.10">
    <property type="entry name" value="Winged helix-like DNA-binding domain superfamily/Winged helix DNA-binding domain"/>
    <property type="match status" value="1"/>
</dbReference>
<keyword evidence="1" id="KW-0805">Transcription regulation</keyword>
<dbReference type="GO" id="GO:0043200">
    <property type="term" value="P:response to amino acid"/>
    <property type="evidence" value="ECO:0007669"/>
    <property type="project" value="TreeGrafter"/>
</dbReference>
<gene>
    <name evidence="5" type="ORF">Sant_P0208</name>
</gene>
<evidence type="ECO:0000256" key="3">
    <source>
        <dbReference type="ARBA" id="ARBA00023163"/>
    </source>
</evidence>
<reference evidence="5 6" key="1">
    <citation type="journal article" date="2014" name="Genome Biol. Evol.">
        <title>Genome degeneration and adaptation in a nascent stage of symbiosis.</title>
        <authorList>
            <person name="Oakeson K.F."/>
            <person name="Gil R."/>
            <person name="Clayton A.L."/>
            <person name="Dunn D.M."/>
            <person name="von Niederhausern A.C."/>
            <person name="Hamil C."/>
            <person name="Aoyagi A."/>
            <person name="Duval B."/>
            <person name="Baca A."/>
            <person name="Silva F.J."/>
            <person name="Vallier A."/>
            <person name="Jackson D.G."/>
            <person name="Latorre A."/>
            <person name="Weiss R.B."/>
            <person name="Heddi A."/>
            <person name="Moya A."/>
            <person name="Dale C."/>
        </authorList>
    </citation>
    <scope>NUCLEOTIDE SEQUENCE [LARGE SCALE GENOMIC DNA]</scope>
    <source>
        <strain evidence="5 6">HS1</strain>
        <plasmid evidence="6">Plasmid pHS1</plasmid>
    </source>
</reference>
<dbReference type="SMART" id="SM00344">
    <property type="entry name" value="HTH_ASNC"/>
    <property type="match status" value="1"/>
</dbReference>
<geneLocation type="plasmid" evidence="5 6">
    <name>pHS1</name>
</geneLocation>
<dbReference type="PANTHER" id="PTHR30154:SF34">
    <property type="entry name" value="TRANSCRIPTIONAL REGULATOR AZLB"/>
    <property type="match status" value="1"/>
</dbReference>
<keyword evidence="6" id="KW-1185">Reference proteome</keyword>
<dbReference type="PROSITE" id="PS50956">
    <property type="entry name" value="HTH_ASNC_2"/>
    <property type="match status" value="1"/>
</dbReference>
<dbReference type="InterPro" id="IPR019888">
    <property type="entry name" value="Tscrpt_reg_AsnC-like"/>
</dbReference>
<name>W0I4A9_9GAMM</name>
<dbReference type="KEGG" id="sod:Sant_P0208"/>
<organism evidence="5 6">
    <name type="scientific">Sodalis praecaptivus</name>
    <dbReference type="NCBI Taxonomy" id="1239307"/>
    <lineage>
        <taxon>Bacteria</taxon>
        <taxon>Pseudomonadati</taxon>
        <taxon>Pseudomonadota</taxon>
        <taxon>Gammaproteobacteria</taxon>
        <taxon>Enterobacterales</taxon>
        <taxon>Bruguierivoracaceae</taxon>
        <taxon>Sodalis</taxon>
    </lineage>
</organism>
<dbReference type="InterPro" id="IPR019887">
    <property type="entry name" value="Tscrpt_reg_AsnC/Lrp_C"/>
</dbReference>
<dbReference type="PATRIC" id="fig|1239307.3.peg.4747"/>
<evidence type="ECO:0000259" key="4">
    <source>
        <dbReference type="PROSITE" id="PS50956"/>
    </source>
</evidence>
<sequence length="154" mass="16764">MPTGLDKIDRAILCALQAEGRLQNQDLAARVGLSPSPCLRRVKRLEDQGIIKGYVALLDAAKVGIGLTVFARISLVAQDAETVGTFVQAMRALPPVVECHIMAGECDALLRVVAENMEGYRTFQMAHLTRHNGVQNVKTDIPMQTVKISTELPL</sequence>
<proteinExistence type="predicted"/>
<dbReference type="HOGENOM" id="CLU_091233_0_3_6"/>
<feature type="domain" description="HTH asnC-type" evidence="4">
    <location>
        <begin position="5"/>
        <end position="66"/>
    </location>
</feature>
<dbReference type="InterPro" id="IPR011008">
    <property type="entry name" value="Dimeric_a/b-barrel"/>
</dbReference>
<dbReference type="Pfam" id="PF01037">
    <property type="entry name" value="AsnC_trans_reg"/>
    <property type="match status" value="1"/>
</dbReference>
<dbReference type="GO" id="GO:0043565">
    <property type="term" value="F:sequence-specific DNA binding"/>
    <property type="evidence" value="ECO:0007669"/>
    <property type="project" value="InterPro"/>
</dbReference>
<protein>
    <submittedName>
        <fullName evidence="5">AsnC family transcriptional regulator</fullName>
    </submittedName>
</protein>
<dbReference type="InterPro" id="IPR036388">
    <property type="entry name" value="WH-like_DNA-bd_sf"/>
</dbReference>
<keyword evidence="5" id="KW-0614">Plasmid</keyword>
<dbReference type="SUPFAM" id="SSF54909">
    <property type="entry name" value="Dimeric alpha+beta barrel"/>
    <property type="match status" value="1"/>
</dbReference>
<dbReference type="InterPro" id="IPR036390">
    <property type="entry name" value="WH_DNA-bd_sf"/>
</dbReference>
<dbReference type="PANTHER" id="PTHR30154">
    <property type="entry name" value="LEUCINE-RESPONSIVE REGULATORY PROTEIN"/>
    <property type="match status" value="1"/>
</dbReference>
<dbReference type="EMBL" id="CP006570">
    <property type="protein sequence ID" value="AHF79253.1"/>
    <property type="molecule type" value="Genomic_DNA"/>
</dbReference>
<dbReference type="InterPro" id="IPR000485">
    <property type="entry name" value="AsnC-type_HTH_dom"/>
</dbReference>
<dbReference type="Proteomes" id="UP000019028">
    <property type="component" value="Plasmid pHS1"/>
</dbReference>